<dbReference type="VEuPathDB" id="TrichDB:TVAGG3_0641860"/>
<dbReference type="Proteomes" id="UP000001542">
    <property type="component" value="Unassembled WGS sequence"/>
</dbReference>
<evidence type="ECO:0000313" key="1">
    <source>
        <dbReference type="EMBL" id="EAX98570.1"/>
    </source>
</evidence>
<dbReference type="InterPro" id="IPR026906">
    <property type="entry name" value="LRR_5"/>
</dbReference>
<dbReference type="Gene3D" id="3.80.10.10">
    <property type="entry name" value="Ribonuclease Inhibitor"/>
    <property type="match status" value="2"/>
</dbReference>
<dbReference type="InParanoid" id="A2F942"/>
<sequence length="315" mass="34713">MASGLQGCPLQEIVIHPENPYYKTDGQTVFSGDNNKTLYYLSPKKQGEYIVPSFVTRIGQSAFRGGKLSKLIMGDQITFIDTFYLCGNTISAIILPSYITTIPDGMFWGCWRLSSINLPDSITQIGTYAFISCSGLSNTQLPNRLTTLGNNVFESCSSLRKITLPKNLINIGSGVFQGIKQINITSLNPDIFVDGFQMYKDRNQTLFTYLGVDSDYDVTVLGSCTSISSGTFSSKQLRNVYFSSNINISFGDDSFRFSSVKSIIFPPGLKNLGYRSFGNCDGLSSVTFQGNQITTIPELCFESCQSLSDITLQNQ</sequence>
<name>A2F942_TRIV3</name>
<dbReference type="InterPro" id="IPR053139">
    <property type="entry name" value="Surface_bspA-like"/>
</dbReference>
<dbReference type="InterPro" id="IPR032675">
    <property type="entry name" value="LRR_dom_sf"/>
</dbReference>
<dbReference type="SUPFAM" id="SSF52058">
    <property type="entry name" value="L domain-like"/>
    <property type="match status" value="1"/>
</dbReference>
<dbReference type="RefSeq" id="XP_001311500.1">
    <property type="nucleotide sequence ID" value="XM_001311499.1"/>
</dbReference>
<protein>
    <submittedName>
        <fullName evidence="1">Surface antigen BspA-like</fullName>
    </submittedName>
</protein>
<dbReference type="PANTHER" id="PTHR45661">
    <property type="entry name" value="SURFACE ANTIGEN"/>
    <property type="match status" value="1"/>
</dbReference>
<dbReference type="EMBL" id="DS113670">
    <property type="protein sequence ID" value="EAX98570.1"/>
    <property type="molecule type" value="Genomic_DNA"/>
</dbReference>
<dbReference type="KEGG" id="tva:4756368"/>
<accession>A2F942</accession>
<keyword evidence="2" id="KW-1185">Reference proteome</keyword>
<dbReference type="PANTHER" id="PTHR45661:SF3">
    <property type="entry name" value="IG-LIKE DOMAIN-CONTAINING PROTEIN"/>
    <property type="match status" value="1"/>
</dbReference>
<organism evidence="1 2">
    <name type="scientific">Trichomonas vaginalis (strain ATCC PRA-98 / G3)</name>
    <dbReference type="NCBI Taxonomy" id="412133"/>
    <lineage>
        <taxon>Eukaryota</taxon>
        <taxon>Metamonada</taxon>
        <taxon>Parabasalia</taxon>
        <taxon>Trichomonadida</taxon>
        <taxon>Trichomonadidae</taxon>
        <taxon>Trichomonas</taxon>
    </lineage>
</organism>
<gene>
    <name evidence="1" type="ORF">TVAG_429230</name>
</gene>
<evidence type="ECO:0000313" key="2">
    <source>
        <dbReference type="Proteomes" id="UP000001542"/>
    </source>
</evidence>
<reference evidence="1" key="1">
    <citation type="submission" date="2006-10" db="EMBL/GenBank/DDBJ databases">
        <authorList>
            <person name="Amadeo P."/>
            <person name="Zhao Q."/>
            <person name="Wortman J."/>
            <person name="Fraser-Liggett C."/>
            <person name="Carlton J."/>
        </authorList>
    </citation>
    <scope>NUCLEOTIDE SEQUENCE</scope>
    <source>
        <strain evidence="1">G3</strain>
    </source>
</reference>
<dbReference type="VEuPathDB" id="TrichDB:TVAG_307260"/>
<dbReference type="AlphaFoldDB" id="A2F942"/>
<reference evidence="1" key="2">
    <citation type="journal article" date="2007" name="Science">
        <title>Draft genome sequence of the sexually transmitted pathogen Trichomonas vaginalis.</title>
        <authorList>
            <person name="Carlton J.M."/>
            <person name="Hirt R.P."/>
            <person name="Silva J.C."/>
            <person name="Delcher A.L."/>
            <person name="Schatz M."/>
            <person name="Zhao Q."/>
            <person name="Wortman J.R."/>
            <person name="Bidwell S.L."/>
            <person name="Alsmark U.C.M."/>
            <person name="Besteiro S."/>
            <person name="Sicheritz-Ponten T."/>
            <person name="Noel C.J."/>
            <person name="Dacks J.B."/>
            <person name="Foster P.G."/>
            <person name="Simillion C."/>
            <person name="Van de Peer Y."/>
            <person name="Miranda-Saavedra D."/>
            <person name="Barton G.J."/>
            <person name="Westrop G.D."/>
            <person name="Mueller S."/>
            <person name="Dessi D."/>
            <person name="Fiori P.L."/>
            <person name="Ren Q."/>
            <person name="Paulsen I."/>
            <person name="Zhang H."/>
            <person name="Bastida-Corcuera F.D."/>
            <person name="Simoes-Barbosa A."/>
            <person name="Brown M.T."/>
            <person name="Hayes R.D."/>
            <person name="Mukherjee M."/>
            <person name="Okumura C.Y."/>
            <person name="Schneider R."/>
            <person name="Smith A.J."/>
            <person name="Vanacova S."/>
            <person name="Villalvazo M."/>
            <person name="Haas B.J."/>
            <person name="Pertea M."/>
            <person name="Feldblyum T.V."/>
            <person name="Utterback T.R."/>
            <person name="Shu C.L."/>
            <person name="Osoegawa K."/>
            <person name="de Jong P.J."/>
            <person name="Hrdy I."/>
            <person name="Horvathova L."/>
            <person name="Zubacova Z."/>
            <person name="Dolezal P."/>
            <person name="Malik S.B."/>
            <person name="Logsdon J.M. Jr."/>
            <person name="Henze K."/>
            <person name="Gupta A."/>
            <person name="Wang C.C."/>
            <person name="Dunne R.L."/>
            <person name="Upcroft J.A."/>
            <person name="Upcroft P."/>
            <person name="White O."/>
            <person name="Salzberg S.L."/>
            <person name="Tang P."/>
            <person name="Chiu C.-H."/>
            <person name="Lee Y.-S."/>
            <person name="Embley T.M."/>
            <person name="Coombs G.H."/>
            <person name="Mottram J.C."/>
            <person name="Tachezy J."/>
            <person name="Fraser-Liggett C.M."/>
            <person name="Johnson P.J."/>
        </authorList>
    </citation>
    <scope>NUCLEOTIDE SEQUENCE [LARGE SCALE GENOMIC DNA]</scope>
    <source>
        <strain evidence="1">G3</strain>
    </source>
</reference>
<dbReference type="STRING" id="5722.A2F942"/>
<proteinExistence type="predicted"/>
<dbReference type="Pfam" id="PF13306">
    <property type="entry name" value="LRR_5"/>
    <property type="match status" value="2"/>
</dbReference>